<dbReference type="InterPro" id="IPR003591">
    <property type="entry name" value="Leu-rich_rpt_typical-subtyp"/>
</dbReference>
<evidence type="ECO:0000256" key="20">
    <source>
        <dbReference type="ARBA" id="ARBA00048679"/>
    </source>
</evidence>
<evidence type="ECO:0000256" key="8">
    <source>
        <dbReference type="ARBA" id="ARBA00022679"/>
    </source>
</evidence>
<evidence type="ECO:0000313" key="25">
    <source>
        <dbReference type="Proteomes" id="UP000324897"/>
    </source>
</evidence>
<evidence type="ECO:0000256" key="2">
    <source>
        <dbReference type="ARBA" id="ARBA00008684"/>
    </source>
</evidence>
<dbReference type="GO" id="GO:0005886">
    <property type="term" value="C:plasma membrane"/>
    <property type="evidence" value="ECO:0007669"/>
    <property type="project" value="UniProtKB-SubCell"/>
</dbReference>
<feature type="region of interest" description="Disordered" evidence="21">
    <location>
        <begin position="1579"/>
        <end position="1659"/>
    </location>
</feature>
<keyword evidence="5" id="KW-0723">Serine/threonine-protein kinase</keyword>
<dbReference type="OrthoDB" id="676979at2759"/>
<dbReference type="Pfam" id="PF00069">
    <property type="entry name" value="Pkinase"/>
    <property type="match status" value="1"/>
</dbReference>
<keyword evidence="6" id="KW-0597">Phosphoprotein</keyword>
<dbReference type="FunFam" id="1.10.510.10:FF:001023">
    <property type="entry name" value="Os07g0541700 protein"/>
    <property type="match status" value="1"/>
</dbReference>
<dbReference type="GO" id="GO:0005524">
    <property type="term" value="F:ATP binding"/>
    <property type="evidence" value="ECO:0007669"/>
    <property type="project" value="UniProtKB-KW"/>
</dbReference>
<dbReference type="InterPro" id="IPR032675">
    <property type="entry name" value="LRR_dom_sf"/>
</dbReference>
<keyword evidence="8" id="KW-0808">Transferase</keyword>
<dbReference type="InterPro" id="IPR001611">
    <property type="entry name" value="Leu-rich_rpt"/>
</dbReference>
<evidence type="ECO:0000259" key="23">
    <source>
        <dbReference type="PROSITE" id="PS50011"/>
    </source>
</evidence>
<dbReference type="InterPro" id="IPR013210">
    <property type="entry name" value="LRR_N_plant-typ"/>
</dbReference>
<evidence type="ECO:0000256" key="13">
    <source>
        <dbReference type="ARBA" id="ARBA00022777"/>
    </source>
</evidence>
<name>A0A5J9T4S6_9POAL</name>
<dbReference type="PROSITE" id="PS00108">
    <property type="entry name" value="PROTEIN_KINASE_ST"/>
    <property type="match status" value="1"/>
</dbReference>
<dbReference type="FunFam" id="3.80.10.10:FF:000619">
    <property type="entry name" value="Putative leucine-rich repeat receptor-like protein kinase family protein"/>
    <property type="match status" value="1"/>
</dbReference>
<comment type="subcellular location">
    <subcellularLocation>
        <location evidence="1">Cell membrane</location>
        <topology evidence="1">Single-pass type I membrane protein</topology>
    </subcellularLocation>
</comment>
<evidence type="ECO:0000256" key="19">
    <source>
        <dbReference type="ARBA" id="ARBA00047899"/>
    </source>
</evidence>
<dbReference type="PROSITE" id="PS50011">
    <property type="entry name" value="PROTEIN_KINASE_DOM"/>
    <property type="match status" value="1"/>
</dbReference>
<evidence type="ECO:0000256" key="1">
    <source>
        <dbReference type="ARBA" id="ARBA00004251"/>
    </source>
</evidence>
<evidence type="ECO:0000256" key="5">
    <source>
        <dbReference type="ARBA" id="ARBA00022527"/>
    </source>
</evidence>
<dbReference type="InterPro" id="IPR000719">
    <property type="entry name" value="Prot_kinase_dom"/>
</dbReference>
<feature type="region of interest" description="Disordered" evidence="21">
    <location>
        <begin position="1201"/>
        <end position="1242"/>
    </location>
</feature>
<keyword evidence="16" id="KW-0472">Membrane</keyword>
<dbReference type="SUPFAM" id="SSF56112">
    <property type="entry name" value="Protein kinase-like (PK-like)"/>
    <property type="match status" value="1"/>
</dbReference>
<evidence type="ECO:0000256" key="3">
    <source>
        <dbReference type="ARBA" id="ARBA00012513"/>
    </source>
</evidence>
<evidence type="ECO:0000256" key="7">
    <source>
        <dbReference type="ARBA" id="ARBA00022614"/>
    </source>
</evidence>
<evidence type="ECO:0000256" key="21">
    <source>
        <dbReference type="SAM" id="MobiDB-lite"/>
    </source>
</evidence>
<dbReference type="CDD" id="cd14066">
    <property type="entry name" value="STKc_IRAK"/>
    <property type="match status" value="1"/>
</dbReference>
<proteinExistence type="inferred from homology"/>
<feature type="compositionally biased region" description="Gly residues" evidence="21">
    <location>
        <begin position="1357"/>
        <end position="1366"/>
    </location>
</feature>
<dbReference type="GO" id="GO:0004674">
    <property type="term" value="F:protein serine/threonine kinase activity"/>
    <property type="evidence" value="ECO:0007669"/>
    <property type="project" value="UniProtKB-KW"/>
</dbReference>
<feature type="region of interest" description="Disordered" evidence="21">
    <location>
        <begin position="1132"/>
        <end position="1168"/>
    </location>
</feature>
<dbReference type="Gene3D" id="3.80.10.10">
    <property type="entry name" value="Ribonuclease Inhibitor"/>
    <property type="match status" value="5"/>
</dbReference>
<dbReference type="FunFam" id="3.80.10.10:FF:000041">
    <property type="entry name" value="LRR receptor-like serine/threonine-protein kinase ERECTA"/>
    <property type="match status" value="1"/>
</dbReference>
<feature type="region of interest" description="Disordered" evidence="21">
    <location>
        <begin position="1357"/>
        <end position="1451"/>
    </location>
</feature>
<gene>
    <name evidence="24" type="ORF">EJB05_49456</name>
</gene>
<reference evidence="24 25" key="1">
    <citation type="journal article" date="2019" name="Sci. Rep.">
        <title>A high-quality genome of Eragrostis curvula grass provides insights into Poaceae evolution and supports new strategies to enhance forage quality.</title>
        <authorList>
            <person name="Carballo J."/>
            <person name="Santos B.A.C.M."/>
            <person name="Zappacosta D."/>
            <person name="Garbus I."/>
            <person name="Selva J.P."/>
            <person name="Gallo C.A."/>
            <person name="Diaz A."/>
            <person name="Albertini E."/>
            <person name="Caccamo M."/>
            <person name="Echenique V."/>
        </authorList>
    </citation>
    <scope>NUCLEOTIDE SEQUENCE [LARGE SCALE GENOMIC DNA]</scope>
    <source>
        <strain evidence="25">cv. Victoria</strain>
        <tissue evidence="24">Leaf</tissue>
    </source>
</reference>
<dbReference type="Pfam" id="PF13855">
    <property type="entry name" value="LRR_8"/>
    <property type="match status" value="1"/>
</dbReference>
<dbReference type="GO" id="GO:0006950">
    <property type="term" value="P:response to stress"/>
    <property type="evidence" value="ECO:0007669"/>
    <property type="project" value="UniProtKB-ARBA"/>
</dbReference>
<organism evidence="24 25">
    <name type="scientific">Eragrostis curvula</name>
    <name type="common">weeping love grass</name>
    <dbReference type="NCBI Taxonomy" id="38414"/>
    <lineage>
        <taxon>Eukaryota</taxon>
        <taxon>Viridiplantae</taxon>
        <taxon>Streptophyta</taxon>
        <taxon>Embryophyta</taxon>
        <taxon>Tracheophyta</taxon>
        <taxon>Spermatophyta</taxon>
        <taxon>Magnoliopsida</taxon>
        <taxon>Liliopsida</taxon>
        <taxon>Poales</taxon>
        <taxon>Poaceae</taxon>
        <taxon>PACMAD clade</taxon>
        <taxon>Chloridoideae</taxon>
        <taxon>Eragrostideae</taxon>
        <taxon>Eragrostidinae</taxon>
        <taxon>Eragrostis</taxon>
    </lineage>
</organism>
<evidence type="ECO:0000256" key="4">
    <source>
        <dbReference type="ARBA" id="ARBA00022475"/>
    </source>
</evidence>
<dbReference type="InterPro" id="IPR008271">
    <property type="entry name" value="Ser/Thr_kinase_AS"/>
</dbReference>
<evidence type="ECO:0000256" key="6">
    <source>
        <dbReference type="ARBA" id="ARBA00022553"/>
    </source>
</evidence>
<keyword evidence="11" id="KW-0677">Repeat</keyword>
<dbReference type="Pfam" id="PF00560">
    <property type="entry name" value="LRR_1"/>
    <property type="match status" value="6"/>
</dbReference>
<keyword evidence="18" id="KW-0325">Glycoprotein</keyword>
<dbReference type="FunFam" id="3.80.10.10:FF:000430">
    <property type="entry name" value="Leucine-rich repeat receptor-like protein kinase PEPR1"/>
    <property type="match status" value="1"/>
</dbReference>
<evidence type="ECO:0000256" key="16">
    <source>
        <dbReference type="ARBA" id="ARBA00023136"/>
    </source>
</evidence>
<feature type="domain" description="Protein kinase" evidence="23">
    <location>
        <begin position="814"/>
        <end position="1127"/>
    </location>
</feature>
<evidence type="ECO:0000313" key="24">
    <source>
        <dbReference type="EMBL" id="TVU06254.1"/>
    </source>
</evidence>
<evidence type="ECO:0000256" key="11">
    <source>
        <dbReference type="ARBA" id="ARBA00022737"/>
    </source>
</evidence>
<dbReference type="SMART" id="SM00220">
    <property type="entry name" value="S_TKc"/>
    <property type="match status" value="1"/>
</dbReference>
<comment type="similarity">
    <text evidence="2">Belongs to the protein kinase superfamily. Ser/Thr protein kinase family.</text>
</comment>
<feature type="compositionally biased region" description="Acidic residues" evidence="21">
    <location>
        <begin position="1590"/>
        <end position="1615"/>
    </location>
</feature>
<sequence>MGLVLWRWLFLFLTSVSSAWSLSSDGLALLALSENLILPRSLSSDWNASYSTPCKWNGVLCNNRSHVISLNLSSSGVSGSLGPQIGLLKYLNTLDLSSNNISGLIPPALGNCSILDYLNLSDNVLSGEIPASLGNLKKMTYISLSFNSLSGTIPVELFKNQFLVKVYLHYNQLSGPIPFTIGEMTSLEALWLHGGNMLSGVLPGSIGNCTNLEDLYLLDNQLSGALPETLGEIKSLTRFDATNNSFTGKIPFSFQNCNLERFILSYNQISDEIPSWLGNCSSLQKLALVRNNFSGRIPASLGLLSNLTDLILSENSLSGPIPPQIGNCRLLGRLELDANQLEGTVPKELANLKNLRKLFLFDNRLKGEFPKNIWSIQSLESVLIYGNGFTGELPSVLAELKFLQNLTLFDNFFTGVIPADLGVNSRLEQIDFTNNSFVGEIPPNICSGKALRIFVMGFNHLNGSIPSSVADCPSLERVIFQNNNLDGPIPEFRNCEILSYIDLSHNSLSGYIPASFGSCGNITEINWSENKLFGGIPTEIGKLVNLRRLNLSHNSLYGLLPLQIANCSKMYALDLSFNSFNGSALTTLCSLKFLSYLRLQENKFSGGLSDSISQLDMLIELQVGGNILGGRIPSSIGRLLKLSVALNLSSNGLVGDIPPQLSNLVELQSLDLSYNNLTGGLDTLGSLQFLHTLNVSYNQFTGPVPGNLLKFVDSTPSSFNGNPGLCITCSSDSCKGANVLKPCGGSRKRGVHGRVKIALIVLGSLFVGAVVVHILSCILLKFQDLKKKSVESVSTMFEGASSKLNEFIEATENFDDKYIIGTGAHGTVYKAALRTGEVYATKKLAISAHKGLYKSLVRELKTLGKIRHRNLVKLKEFWLRGNYGFILYDFMEKGSLHDVLHVIQPAPALDWCVRYDIALGIAHGLAYLHDDCRPAIVHRDIKPSNILLDKDMVAHISDFGIAKLMDQSTSAPQTTGIVGTIGYMAPGASLAAVPSKKVSMNFRIRTGYLMAVLCHAELAFSTRSSIQSDVYSYGVVVLELLTRKMAVDPSFPNNLDIVSWVSFMLNGTDKIEAVCDPDLMEEIFGTVEMEQVRKVLSVAIRCAAKEASQRPSMVDVVKELTDVRPIRVAEALSMSKQDNHGSQSSSALIRSRPPPLAHRSRPPPLASASRIGAAALDADLASSRRRPFPLRRPLLLRLRLAAGKRPRSRRSSNGSRRRRILSGTVPVSPAAEDVHSSSSSNMDAFGAGGVGGDGPRDMFPNRELYSQVQSYSDDGNRRFPSNSGGSRLDLGCIDLNSEAFPPPGGFQAYLQGSPAAAVPYGYGMGPTSGYGPPPPPVFGGPYAPGFVPAYGPPYGVGRGSPGGGDGSAAVAGDVGPGTGGRLRRPRGVGGVAAGAGSGGGRGGRGRGAARGGGAGRGRGFIIDSDDDEGDDEDNGEADNEFPDWTESECPRSHWNDEKTEILLDILIDAKNRGSYSNGNMKSRGYNYVLVEFFRRTGVKQHKGQIRNRLGQLKSMYSICERLHNQTGRGALRNGWPKASNKWWKHALKGKGLAEFKNLKNGAPPYFEKLKDVFQGVAVDGSSAFHPGDNSEQEEGHEQDEQDEQGDDDEDHEDWAEPTANVSNSSPVSSGSRKRGSSTGTTGASPAKKTSRSPMAELERQKVQMLADLEMTREERKAKKQAEEMAVLRRMQEIALADGWDTGNMEYMALPVMWTDIGARTFWLDSKTPESRRNAICNYIKINKIV</sequence>
<keyword evidence="17" id="KW-0675">Receptor</keyword>
<evidence type="ECO:0000256" key="14">
    <source>
        <dbReference type="ARBA" id="ARBA00022840"/>
    </source>
</evidence>
<keyword evidence="9" id="KW-0812">Transmembrane</keyword>
<dbReference type="SMART" id="SM00369">
    <property type="entry name" value="LRR_TYP"/>
    <property type="match status" value="6"/>
</dbReference>
<feature type="chain" id="PRO_5023808574" description="non-specific serine/threonine protein kinase" evidence="22">
    <location>
        <begin position="22"/>
        <end position="1745"/>
    </location>
</feature>
<evidence type="ECO:0000256" key="22">
    <source>
        <dbReference type="SAM" id="SignalP"/>
    </source>
</evidence>
<feature type="compositionally biased region" description="Gly residues" evidence="21">
    <location>
        <begin position="1387"/>
        <end position="1418"/>
    </location>
</feature>
<dbReference type="Proteomes" id="UP000324897">
    <property type="component" value="Unassembled WGS sequence"/>
</dbReference>
<dbReference type="EMBL" id="RWGY01000051">
    <property type="protein sequence ID" value="TVU06254.1"/>
    <property type="molecule type" value="Genomic_DNA"/>
</dbReference>
<dbReference type="FunFam" id="3.80.10.10:FF:000383">
    <property type="entry name" value="Leucine-rich repeat receptor protein kinase EMS1"/>
    <property type="match status" value="1"/>
</dbReference>
<keyword evidence="10 22" id="KW-0732">Signal</keyword>
<protein>
    <recommendedName>
        <fullName evidence="3">non-specific serine/threonine protein kinase</fullName>
        <ecNumber evidence="3">2.7.11.1</ecNumber>
    </recommendedName>
</protein>
<comment type="catalytic activity">
    <reaction evidence="20">
        <text>L-seryl-[protein] + ATP = O-phospho-L-seryl-[protein] + ADP + H(+)</text>
        <dbReference type="Rhea" id="RHEA:17989"/>
        <dbReference type="Rhea" id="RHEA-COMP:9863"/>
        <dbReference type="Rhea" id="RHEA-COMP:11604"/>
        <dbReference type="ChEBI" id="CHEBI:15378"/>
        <dbReference type="ChEBI" id="CHEBI:29999"/>
        <dbReference type="ChEBI" id="CHEBI:30616"/>
        <dbReference type="ChEBI" id="CHEBI:83421"/>
        <dbReference type="ChEBI" id="CHEBI:456216"/>
        <dbReference type="EC" id="2.7.11.1"/>
    </reaction>
</comment>
<dbReference type="InterPro" id="IPR051420">
    <property type="entry name" value="Ser_Thr_Kinases_DiverseReg"/>
</dbReference>
<dbReference type="Gramene" id="TVU06254">
    <property type="protein sequence ID" value="TVU06254"/>
    <property type="gene ID" value="EJB05_49456"/>
</dbReference>
<comment type="caution">
    <text evidence="24">The sequence shown here is derived from an EMBL/GenBank/DDBJ whole genome shotgun (WGS) entry which is preliminary data.</text>
</comment>
<dbReference type="PANTHER" id="PTHR48005">
    <property type="entry name" value="LEUCINE RICH REPEAT KINASE 2"/>
    <property type="match status" value="1"/>
</dbReference>
<dbReference type="SUPFAM" id="SSF52058">
    <property type="entry name" value="L domain-like"/>
    <property type="match status" value="2"/>
</dbReference>
<comment type="catalytic activity">
    <reaction evidence="19">
        <text>L-threonyl-[protein] + ATP = O-phospho-L-threonyl-[protein] + ADP + H(+)</text>
        <dbReference type="Rhea" id="RHEA:46608"/>
        <dbReference type="Rhea" id="RHEA-COMP:11060"/>
        <dbReference type="Rhea" id="RHEA-COMP:11605"/>
        <dbReference type="ChEBI" id="CHEBI:15378"/>
        <dbReference type="ChEBI" id="CHEBI:30013"/>
        <dbReference type="ChEBI" id="CHEBI:30616"/>
        <dbReference type="ChEBI" id="CHEBI:61977"/>
        <dbReference type="ChEBI" id="CHEBI:456216"/>
        <dbReference type="EC" id="2.7.11.1"/>
    </reaction>
</comment>
<feature type="signal peptide" evidence="22">
    <location>
        <begin position="1"/>
        <end position="21"/>
    </location>
</feature>
<feature type="compositionally biased region" description="Acidic residues" evidence="21">
    <location>
        <begin position="1423"/>
        <end position="1446"/>
    </location>
</feature>
<evidence type="ECO:0000256" key="10">
    <source>
        <dbReference type="ARBA" id="ARBA00022729"/>
    </source>
</evidence>
<feature type="compositionally biased region" description="Polar residues" evidence="21">
    <location>
        <begin position="1134"/>
        <end position="1148"/>
    </location>
</feature>
<dbReference type="EC" id="2.7.11.1" evidence="3"/>
<dbReference type="Pfam" id="PF08263">
    <property type="entry name" value="LRRNT_2"/>
    <property type="match status" value="1"/>
</dbReference>
<keyword evidence="4" id="KW-1003">Cell membrane</keyword>
<accession>A0A5J9T4S6</accession>
<dbReference type="InterPro" id="IPR024752">
    <property type="entry name" value="Myb/SANT-like_dom"/>
</dbReference>
<evidence type="ECO:0000256" key="17">
    <source>
        <dbReference type="ARBA" id="ARBA00023170"/>
    </source>
</evidence>
<dbReference type="Pfam" id="PF12776">
    <property type="entry name" value="Myb_DNA-bind_3"/>
    <property type="match status" value="1"/>
</dbReference>
<feature type="compositionally biased region" description="Basic residues" evidence="21">
    <location>
        <begin position="1202"/>
        <end position="1220"/>
    </location>
</feature>
<dbReference type="PRINTS" id="PR00019">
    <property type="entry name" value="LEURICHRPT"/>
</dbReference>
<evidence type="ECO:0000256" key="9">
    <source>
        <dbReference type="ARBA" id="ARBA00022692"/>
    </source>
</evidence>
<evidence type="ECO:0000256" key="15">
    <source>
        <dbReference type="ARBA" id="ARBA00022989"/>
    </source>
</evidence>
<keyword evidence="7" id="KW-0433">Leucine-rich repeat</keyword>
<evidence type="ECO:0000256" key="18">
    <source>
        <dbReference type="ARBA" id="ARBA00023180"/>
    </source>
</evidence>
<dbReference type="Gene3D" id="1.10.510.10">
    <property type="entry name" value="Transferase(Phosphotransferase) domain 1"/>
    <property type="match status" value="1"/>
</dbReference>
<dbReference type="Gene3D" id="3.30.200.20">
    <property type="entry name" value="Phosphorylase Kinase, domain 1"/>
    <property type="match status" value="1"/>
</dbReference>
<dbReference type="FunFam" id="3.30.200.20:FF:000260">
    <property type="entry name" value="LRR receptor-like serine/threonine-protein kinase RPK2"/>
    <property type="match status" value="1"/>
</dbReference>
<keyword evidence="15" id="KW-1133">Transmembrane helix</keyword>
<dbReference type="PROSITE" id="PS51450">
    <property type="entry name" value="LRR"/>
    <property type="match status" value="2"/>
</dbReference>
<feature type="compositionally biased region" description="Low complexity" evidence="21">
    <location>
        <begin position="1618"/>
        <end position="1647"/>
    </location>
</feature>
<keyword evidence="13" id="KW-0418">Kinase</keyword>
<evidence type="ECO:0000256" key="12">
    <source>
        <dbReference type="ARBA" id="ARBA00022741"/>
    </source>
</evidence>
<dbReference type="PANTHER" id="PTHR48005:SF65">
    <property type="entry name" value="LEUCINE-RICH REPEAT RECEPTOR-LIKE SERINE_THREONINE_TYROSINE-PROTEIN KINASE SOBIR1"/>
    <property type="match status" value="1"/>
</dbReference>
<dbReference type="InterPro" id="IPR011009">
    <property type="entry name" value="Kinase-like_dom_sf"/>
</dbReference>
<keyword evidence="25" id="KW-1185">Reference proteome</keyword>
<keyword evidence="12" id="KW-0547">Nucleotide-binding</keyword>
<keyword evidence="14" id="KW-0067">ATP-binding</keyword>